<evidence type="ECO:0000259" key="10">
    <source>
        <dbReference type="PROSITE" id="PS51403"/>
    </source>
</evidence>
<feature type="compositionally biased region" description="Gly residues" evidence="9">
    <location>
        <begin position="81"/>
        <end position="90"/>
    </location>
</feature>
<evidence type="ECO:0000256" key="2">
    <source>
        <dbReference type="ARBA" id="ARBA00004302"/>
    </source>
</evidence>
<dbReference type="Pfam" id="PF01391">
    <property type="entry name" value="Collagen"/>
    <property type="match status" value="2"/>
</dbReference>
<reference evidence="12" key="1">
    <citation type="submission" date="2025-08" db="UniProtKB">
        <authorList>
            <consortium name="RefSeq"/>
        </authorList>
    </citation>
    <scope>IDENTIFICATION</scope>
</reference>
<feature type="compositionally biased region" description="Basic and acidic residues" evidence="9">
    <location>
        <begin position="94"/>
        <end position="103"/>
    </location>
</feature>
<keyword evidence="11" id="KW-1185">Reference proteome</keyword>
<feature type="compositionally biased region" description="Pro residues" evidence="9">
    <location>
        <begin position="164"/>
        <end position="173"/>
    </location>
</feature>
<feature type="region of interest" description="Disordered" evidence="9">
    <location>
        <begin position="1"/>
        <end position="223"/>
    </location>
</feature>
<evidence type="ECO:0000256" key="1">
    <source>
        <dbReference type="ARBA" id="ARBA00003696"/>
    </source>
</evidence>
<accession>A0A8M1KQQ2</accession>
<organism evidence="11 12">
    <name type="scientific">Clupea harengus</name>
    <name type="common">Atlantic herring</name>
    <dbReference type="NCBI Taxonomy" id="7950"/>
    <lineage>
        <taxon>Eukaryota</taxon>
        <taxon>Metazoa</taxon>
        <taxon>Chordata</taxon>
        <taxon>Craniata</taxon>
        <taxon>Vertebrata</taxon>
        <taxon>Euteleostomi</taxon>
        <taxon>Actinopterygii</taxon>
        <taxon>Neopterygii</taxon>
        <taxon>Teleostei</taxon>
        <taxon>Clupei</taxon>
        <taxon>Clupeiformes</taxon>
        <taxon>Clupeoidei</taxon>
        <taxon>Clupeidae</taxon>
        <taxon>Clupea</taxon>
    </lineage>
</organism>
<keyword evidence="7" id="KW-0176">Collagen</keyword>
<proteinExistence type="predicted"/>
<dbReference type="Proteomes" id="UP000515152">
    <property type="component" value="Chromosome 9"/>
</dbReference>
<dbReference type="RefSeq" id="XP_042564728.1">
    <property type="nucleotide sequence ID" value="XM_042708794.1"/>
</dbReference>
<dbReference type="PANTHER" id="PTHR24023:SF1082">
    <property type="entry name" value="COLLAGEN TRIPLE HELIX REPEAT"/>
    <property type="match status" value="1"/>
</dbReference>
<feature type="compositionally biased region" description="Pro residues" evidence="9">
    <location>
        <begin position="1"/>
        <end position="13"/>
    </location>
</feature>
<dbReference type="PANTHER" id="PTHR24023">
    <property type="entry name" value="COLLAGEN ALPHA"/>
    <property type="match status" value="1"/>
</dbReference>
<dbReference type="OrthoDB" id="10071882at2759"/>
<evidence type="ECO:0000256" key="8">
    <source>
        <dbReference type="ARBA" id="ARBA00023157"/>
    </source>
</evidence>
<comment type="subcellular location">
    <subcellularLocation>
        <location evidence="2">Secreted</location>
        <location evidence="2">Extracellular space</location>
        <location evidence="2">Extracellular matrix</location>
        <location evidence="2">Basement membrane</location>
    </subcellularLocation>
</comment>
<evidence type="ECO:0000256" key="5">
    <source>
        <dbReference type="ARBA" id="ARBA00022737"/>
    </source>
</evidence>
<comment type="function">
    <text evidence="1">Type IV collagen is the major structural component of glomerular basement membranes (GBM), forming a 'chicken-wire' meshwork together with laminins, proteoglycans and entactin/nidogen.</text>
</comment>
<evidence type="ECO:0000256" key="6">
    <source>
        <dbReference type="ARBA" id="ARBA00022869"/>
    </source>
</evidence>
<keyword evidence="3" id="KW-0964">Secreted</keyword>
<keyword evidence="5" id="KW-0677">Repeat</keyword>
<keyword evidence="4" id="KW-0272">Extracellular matrix</keyword>
<dbReference type="InterPro" id="IPR008160">
    <property type="entry name" value="Collagen"/>
</dbReference>
<dbReference type="PROSITE" id="PS51403">
    <property type="entry name" value="NC1_IV"/>
    <property type="match status" value="1"/>
</dbReference>
<dbReference type="SMART" id="SM00111">
    <property type="entry name" value="C4"/>
    <property type="match status" value="2"/>
</dbReference>
<dbReference type="FunFam" id="2.170.240.10:FF:000001">
    <property type="entry name" value="Collagen IV alpha 1 chain"/>
    <property type="match status" value="1"/>
</dbReference>
<evidence type="ECO:0000256" key="7">
    <source>
        <dbReference type="ARBA" id="ARBA00023119"/>
    </source>
</evidence>
<dbReference type="GO" id="GO:0005581">
    <property type="term" value="C:collagen trimer"/>
    <property type="evidence" value="ECO:0007669"/>
    <property type="project" value="UniProtKB-KW"/>
</dbReference>
<dbReference type="GO" id="GO:0005201">
    <property type="term" value="F:extracellular matrix structural constituent"/>
    <property type="evidence" value="ECO:0007669"/>
    <property type="project" value="InterPro"/>
</dbReference>
<dbReference type="GeneID" id="122133187"/>
<name>A0A8M1KQQ2_CLUHA</name>
<evidence type="ECO:0000256" key="9">
    <source>
        <dbReference type="SAM" id="MobiDB-lite"/>
    </source>
</evidence>
<protein>
    <submittedName>
        <fullName evidence="12">Collagen alpha-3(IV) chain-like</fullName>
    </submittedName>
</protein>
<dbReference type="GO" id="GO:0005615">
    <property type="term" value="C:extracellular space"/>
    <property type="evidence" value="ECO:0007669"/>
    <property type="project" value="TreeGrafter"/>
</dbReference>
<evidence type="ECO:0000313" key="11">
    <source>
        <dbReference type="Proteomes" id="UP000515152"/>
    </source>
</evidence>
<dbReference type="GO" id="GO:0005604">
    <property type="term" value="C:basement membrane"/>
    <property type="evidence" value="ECO:0007669"/>
    <property type="project" value="UniProtKB-SubCell"/>
</dbReference>
<evidence type="ECO:0000313" key="12">
    <source>
        <dbReference type="RefSeq" id="XP_042564728.1"/>
    </source>
</evidence>
<dbReference type="InterPro" id="IPR050149">
    <property type="entry name" value="Collagen_superfamily"/>
</dbReference>
<dbReference type="AlphaFoldDB" id="A0A8M1KQQ2"/>
<gene>
    <name evidence="12" type="primary">LOC122133187</name>
</gene>
<keyword evidence="6" id="KW-0084">Basement membrane</keyword>
<sequence>MGPPGQGGPPGSPGLPGSPGRCVDGPKGDRGPCGPPGSAGPKGLQGPRGPTGEGLKGDRGEKGIPGAPGVRGYKGDTGLKGLPGSGGQPGFPGEKGDMGRDGDLGPTGQKGGSGLPGTPGCAGRKGQPGTKGAKGLDVLELVKLVPGDPGPPGCTGPRGEPGSVGPPGPPGPPGVLGTKGYQGRAGFKGLPGYPGETGDRGLPGRQGPAGYSGPKGQKGPKGIRGPVKHGVTGDGFLFTHHSQKDSSPYCPAGTTQLYTGYSLLFINGNNRGHGQDLGTLGSCLMRFSSMPFLFCNTDNTCRYASRNDYSYWLSTDHAMPSDMALISGPALEKYVSRCVVCEAKANIIAVHSQTSLVPDCPSDWVSLWQGYSFVMQLGAGAEGSGQPLASPGSCLEHFHRIPFIECHGRGTCNYYTDSYSYWLASLDPNNMFSKPTPQTVKDTPGNLISRCRVCMKN</sequence>
<evidence type="ECO:0000256" key="4">
    <source>
        <dbReference type="ARBA" id="ARBA00022530"/>
    </source>
</evidence>
<feature type="domain" description="Collagen IV NC1" evidence="10">
    <location>
        <begin position="235"/>
        <end position="457"/>
    </location>
</feature>
<dbReference type="Pfam" id="PF01413">
    <property type="entry name" value="C4"/>
    <property type="match status" value="2"/>
</dbReference>
<dbReference type="KEGG" id="char:122133187"/>
<dbReference type="InterPro" id="IPR001442">
    <property type="entry name" value="Collagen_IV_NC"/>
</dbReference>
<feature type="compositionally biased region" description="Gly residues" evidence="9">
    <location>
        <begin position="108"/>
        <end position="117"/>
    </location>
</feature>
<evidence type="ECO:0000256" key="3">
    <source>
        <dbReference type="ARBA" id="ARBA00022525"/>
    </source>
</evidence>
<keyword evidence="8" id="KW-1015">Disulfide bond</keyword>